<dbReference type="GO" id="GO:0006782">
    <property type="term" value="P:protoporphyrinogen IX biosynthetic process"/>
    <property type="evidence" value="ECO:0007669"/>
    <property type="project" value="UniProtKB-UniRule"/>
</dbReference>
<evidence type="ECO:0000256" key="3">
    <source>
        <dbReference type="ARBA" id="ARBA00006501"/>
    </source>
</evidence>
<dbReference type="PIRSF" id="PIRSF004638">
    <property type="entry name" value="UCP004638"/>
    <property type="match status" value="1"/>
</dbReference>
<comment type="pathway">
    <text evidence="2 14 15">Porphyrin-containing compound metabolism; protoporphyrin-IX biosynthesis; protoporphyrin-IX from protoporphyrinogen-IX: step 1/1.</text>
</comment>
<keyword evidence="6 14" id="KW-0349">Heme</keyword>
<evidence type="ECO:0000256" key="15">
    <source>
        <dbReference type="PIRNR" id="PIRNR004638"/>
    </source>
</evidence>
<organism evidence="16 17">
    <name type="scientific">Aristophania vespae</name>
    <dbReference type="NCBI Taxonomy" id="2697033"/>
    <lineage>
        <taxon>Bacteria</taxon>
        <taxon>Pseudomonadati</taxon>
        <taxon>Pseudomonadota</taxon>
        <taxon>Alphaproteobacteria</taxon>
        <taxon>Acetobacterales</taxon>
        <taxon>Acetobacteraceae</taxon>
        <taxon>Aristophania</taxon>
    </lineage>
</organism>
<dbReference type="GO" id="GO:0005886">
    <property type="term" value="C:plasma membrane"/>
    <property type="evidence" value="ECO:0007669"/>
    <property type="project" value="UniProtKB-SubCell"/>
</dbReference>
<comment type="similarity">
    <text evidence="3 14 15">Belongs to the HemJ family.</text>
</comment>
<keyword evidence="9 14" id="KW-1133">Transmembrane helix</keyword>
<accession>A0A6P1ND31</accession>
<dbReference type="Proteomes" id="UP000463975">
    <property type="component" value="Chromosome"/>
</dbReference>
<keyword evidence="7 14" id="KW-0812">Transmembrane</keyword>
<evidence type="ECO:0000256" key="4">
    <source>
        <dbReference type="ARBA" id="ARBA00017504"/>
    </source>
</evidence>
<comment type="cofactor">
    <cofactor evidence="14 15">
        <name>heme b</name>
        <dbReference type="ChEBI" id="CHEBI:60344"/>
    </cofactor>
    <text evidence="14 15">Binds 1 heme b (iron(II)-protoporphyrin IX) group per subunit.</text>
</comment>
<feature type="binding site" description="axial binding residue" evidence="14">
    <location>
        <position position="93"/>
    </location>
    <ligand>
        <name>heme</name>
        <dbReference type="ChEBI" id="CHEBI:30413"/>
    </ligand>
    <ligandPart>
        <name>Fe</name>
        <dbReference type="ChEBI" id="CHEBI:18248"/>
    </ligandPart>
</feature>
<evidence type="ECO:0000313" key="17">
    <source>
        <dbReference type="Proteomes" id="UP000463975"/>
    </source>
</evidence>
<evidence type="ECO:0000256" key="5">
    <source>
        <dbReference type="ARBA" id="ARBA00022475"/>
    </source>
</evidence>
<comment type="subunit">
    <text evidence="14">Homodimer.</text>
</comment>
<proteinExistence type="inferred from homology"/>
<dbReference type="HAMAP" id="MF_02239">
    <property type="entry name" value="HemJ"/>
    <property type="match status" value="1"/>
</dbReference>
<comment type="catalytic activity">
    <reaction evidence="13 14 15">
        <text>protoporphyrinogen IX + 3 A = protoporphyrin IX + 3 AH2</text>
        <dbReference type="Rhea" id="RHEA:62000"/>
        <dbReference type="ChEBI" id="CHEBI:13193"/>
        <dbReference type="ChEBI" id="CHEBI:17499"/>
        <dbReference type="ChEBI" id="CHEBI:57306"/>
        <dbReference type="ChEBI" id="CHEBI:57307"/>
    </reaction>
</comment>
<comment type="function">
    <text evidence="14 15">Catalyzes the oxidation of protoporphyrinogen IX to protoporphyrin IX.</text>
</comment>
<comment type="subcellular location">
    <subcellularLocation>
        <location evidence="1 14">Cell membrane</location>
        <topology evidence="1 14">Multi-pass membrane protein</topology>
    </subcellularLocation>
</comment>
<feature type="transmembrane region" description="Helical" evidence="14">
    <location>
        <begin position="12"/>
        <end position="36"/>
    </location>
</feature>
<evidence type="ECO:0000256" key="7">
    <source>
        <dbReference type="ARBA" id="ARBA00022692"/>
    </source>
</evidence>
<gene>
    <name evidence="16" type="primary">hemJ</name>
    <name evidence="16" type="ORF">GT348_08320</name>
</gene>
<dbReference type="EMBL" id="CP047652">
    <property type="protein sequence ID" value="QHI96226.1"/>
    <property type="molecule type" value="Genomic_DNA"/>
</dbReference>
<name>A0A6P1ND31_9PROT</name>
<sequence>MMVFLQDHFTWILALHIMAFISWMAGLFYLPRLFVYHTQLEHGSREDKRFALMERRLYKQIMTPAMIVTFVTGITMASLPHIVDWHSFWWWSKVISVLALGAFQGACGMWRRLFEQGKNSHNERFYRIINEVPTILMMIIVIMIVVRP</sequence>
<evidence type="ECO:0000256" key="2">
    <source>
        <dbReference type="ARBA" id="ARBA00005073"/>
    </source>
</evidence>
<evidence type="ECO:0000256" key="13">
    <source>
        <dbReference type="ARBA" id="ARBA00048390"/>
    </source>
</evidence>
<keyword evidence="12 14" id="KW-0472">Membrane</keyword>
<feature type="transmembrane region" description="Helical" evidence="14">
    <location>
        <begin position="57"/>
        <end position="82"/>
    </location>
</feature>
<dbReference type="RefSeq" id="WP_160619298.1">
    <property type="nucleotide sequence ID" value="NZ_CP047652.1"/>
</dbReference>
<dbReference type="UniPathway" id="UPA00251">
    <property type="reaction ID" value="UER00324"/>
</dbReference>
<evidence type="ECO:0000256" key="6">
    <source>
        <dbReference type="ARBA" id="ARBA00022617"/>
    </source>
</evidence>
<dbReference type="KEGG" id="bomb:GT348_08320"/>
<evidence type="ECO:0000313" key="16">
    <source>
        <dbReference type="EMBL" id="QHI96226.1"/>
    </source>
</evidence>
<dbReference type="InterPro" id="IPR005265">
    <property type="entry name" value="HemJ-like"/>
</dbReference>
<dbReference type="GO" id="GO:0046872">
    <property type="term" value="F:metal ion binding"/>
    <property type="evidence" value="ECO:0007669"/>
    <property type="project" value="UniProtKB-UniRule"/>
</dbReference>
<feature type="transmembrane region" description="Helical" evidence="14">
    <location>
        <begin position="88"/>
        <end position="107"/>
    </location>
</feature>
<keyword evidence="11 14" id="KW-0408">Iron</keyword>
<keyword evidence="8 14" id="KW-0479">Metal-binding</keyword>
<evidence type="ECO:0000256" key="14">
    <source>
        <dbReference type="HAMAP-Rule" id="MF_02239"/>
    </source>
</evidence>
<protein>
    <recommendedName>
        <fullName evidence="4 14">Protoporphyrinogen IX oxidase</fullName>
        <shortName evidence="14">PPO</shortName>
        <ecNumber evidence="14 15">1.3.99.-</ecNumber>
    </recommendedName>
</protein>
<evidence type="ECO:0000256" key="9">
    <source>
        <dbReference type="ARBA" id="ARBA00022989"/>
    </source>
</evidence>
<evidence type="ECO:0000256" key="10">
    <source>
        <dbReference type="ARBA" id="ARBA00023002"/>
    </source>
</evidence>
<evidence type="ECO:0000256" key="8">
    <source>
        <dbReference type="ARBA" id="ARBA00022723"/>
    </source>
</evidence>
<reference evidence="16 17" key="1">
    <citation type="submission" date="2020-01" db="EMBL/GenBank/DDBJ databases">
        <title>Genome sequencing of strain KACC 21507.</title>
        <authorList>
            <person name="Heo J."/>
            <person name="Kim S.-J."/>
            <person name="Kim J.-S."/>
            <person name="Hong S.-B."/>
            <person name="Kwon S.-W."/>
        </authorList>
    </citation>
    <scope>NUCLEOTIDE SEQUENCE [LARGE SCALE GENOMIC DNA]</scope>
    <source>
        <strain evidence="16 17">KACC 21507</strain>
    </source>
</reference>
<evidence type="ECO:0000256" key="1">
    <source>
        <dbReference type="ARBA" id="ARBA00004651"/>
    </source>
</evidence>
<dbReference type="Pfam" id="PF03653">
    <property type="entry name" value="UPF0093"/>
    <property type="match status" value="1"/>
</dbReference>
<feature type="binding site" description="axial binding residue" evidence="14">
    <location>
        <position position="16"/>
    </location>
    <ligand>
        <name>heme</name>
        <dbReference type="ChEBI" id="CHEBI:30413"/>
    </ligand>
    <ligandPart>
        <name>Fe</name>
        <dbReference type="ChEBI" id="CHEBI:18248"/>
    </ligandPart>
</feature>
<keyword evidence="5 14" id="KW-1003">Cell membrane</keyword>
<keyword evidence="17" id="KW-1185">Reference proteome</keyword>
<dbReference type="AlphaFoldDB" id="A0A6P1ND31"/>
<dbReference type="EC" id="1.3.99.-" evidence="14 15"/>
<dbReference type="NCBIfam" id="TIGR00701">
    <property type="entry name" value="protoporphyrinogen oxidase HemJ"/>
    <property type="match status" value="1"/>
</dbReference>
<feature type="transmembrane region" description="Helical" evidence="14">
    <location>
        <begin position="128"/>
        <end position="146"/>
    </location>
</feature>
<dbReference type="PANTHER" id="PTHR40255">
    <property type="entry name" value="UPF0093 MEMBRANE PROTEIN SLR1790"/>
    <property type="match status" value="1"/>
</dbReference>
<keyword evidence="10 14" id="KW-0560">Oxidoreductase</keyword>
<evidence type="ECO:0000256" key="11">
    <source>
        <dbReference type="ARBA" id="ARBA00023004"/>
    </source>
</evidence>
<evidence type="ECO:0000256" key="12">
    <source>
        <dbReference type="ARBA" id="ARBA00023136"/>
    </source>
</evidence>
<dbReference type="GO" id="GO:0070818">
    <property type="term" value="F:protoporphyrinogen oxidase activity"/>
    <property type="evidence" value="ECO:0007669"/>
    <property type="project" value="UniProtKB-UniRule"/>
</dbReference>
<dbReference type="PANTHER" id="PTHR40255:SF1">
    <property type="entry name" value="PROTOPORPHYRINOGEN IX OXIDASE"/>
    <property type="match status" value="1"/>
</dbReference>